<gene>
    <name evidence="1" type="ORF">EVA_10023</name>
</gene>
<protein>
    <submittedName>
        <fullName evidence="1">Uncharacterized protein</fullName>
    </submittedName>
</protein>
<evidence type="ECO:0000313" key="1">
    <source>
        <dbReference type="EMBL" id="EJX01872.1"/>
    </source>
</evidence>
<comment type="caution">
    <text evidence="1">The sequence shown here is derived from an EMBL/GenBank/DDBJ whole genome shotgun (WGS) entry which is preliminary data.</text>
</comment>
<name>J9G3S6_9ZZZZ</name>
<dbReference type="EMBL" id="AMCI01002777">
    <property type="protein sequence ID" value="EJX01872.1"/>
    <property type="molecule type" value="Genomic_DNA"/>
</dbReference>
<organism evidence="1">
    <name type="scientific">gut metagenome</name>
    <dbReference type="NCBI Taxonomy" id="749906"/>
    <lineage>
        <taxon>unclassified sequences</taxon>
        <taxon>metagenomes</taxon>
        <taxon>organismal metagenomes</taxon>
    </lineage>
</organism>
<accession>J9G3S6</accession>
<dbReference type="AlphaFoldDB" id="J9G3S6"/>
<reference evidence="1" key="1">
    <citation type="journal article" date="2012" name="PLoS ONE">
        <title>Gene sets for utilization of primary and secondary nutrition supplies in the distal gut of endangered iberian lynx.</title>
        <authorList>
            <person name="Alcaide M."/>
            <person name="Messina E."/>
            <person name="Richter M."/>
            <person name="Bargiela R."/>
            <person name="Peplies J."/>
            <person name="Huws S.A."/>
            <person name="Newbold C.J."/>
            <person name="Golyshin P.N."/>
            <person name="Simon M.A."/>
            <person name="Lopez G."/>
            <person name="Yakimov M.M."/>
            <person name="Ferrer M."/>
        </authorList>
    </citation>
    <scope>NUCLEOTIDE SEQUENCE</scope>
</reference>
<proteinExistence type="predicted"/>
<sequence length="61" mass="7180">MLQRFLHTRLPSILLTEQKIHQHQKESDIRYESNDSVLSSSPLPTLIFLRTIFPQDAVLYN</sequence>